<dbReference type="Proteomes" id="UP000053593">
    <property type="component" value="Unassembled WGS sequence"/>
</dbReference>
<organism evidence="1 2">
    <name type="scientific">Collybiopsis luxurians FD-317 M1</name>
    <dbReference type="NCBI Taxonomy" id="944289"/>
    <lineage>
        <taxon>Eukaryota</taxon>
        <taxon>Fungi</taxon>
        <taxon>Dikarya</taxon>
        <taxon>Basidiomycota</taxon>
        <taxon>Agaricomycotina</taxon>
        <taxon>Agaricomycetes</taxon>
        <taxon>Agaricomycetidae</taxon>
        <taxon>Agaricales</taxon>
        <taxon>Marasmiineae</taxon>
        <taxon>Omphalotaceae</taxon>
        <taxon>Collybiopsis</taxon>
        <taxon>Collybiopsis luxurians</taxon>
    </lineage>
</organism>
<keyword evidence="2" id="KW-1185">Reference proteome</keyword>
<accession>A0A0D0CVQ2</accession>
<feature type="non-terminal residue" evidence="1">
    <location>
        <position position="1"/>
    </location>
</feature>
<gene>
    <name evidence="1" type="ORF">GYMLUDRAFT_168344</name>
</gene>
<dbReference type="PANTHER" id="PTHR35408">
    <property type="entry name" value="CHROMOSOME 15, WHOLE GENOME SHOTGUN SEQUENCE"/>
    <property type="match status" value="1"/>
</dbReference>
<dbReference type="PANTHER" id="PTHR35408:SF3">
    <property type="entry name" value="GLYCOSYLTRANSFERASE 2-LIKE DOMAIN-CONTAINING PROTEIN"/>
    <property type="match status" value="1"/>
</dbReference>
<sequence length="86" mass="9718">LPHITIQCPVYKESLELTIAPLVFSIQKAGQTYARQAGTSSILLCDDGLIIAEERSVRVEANRTFAVVDYHAFHRRLEFYSNHNIA</sequence>
<dbReference type="HOGENOM" id="CLU_2503862_0_0_1"/>
<dbReference type="AlphaFoldDB" id="A0A0D0CVQ2"/>
<name>A0A0D0CVQ2_9AGAR</name>
<evidence type="ECO:0000313" key="2">
    <source>
        <dbReference type="Proteomes" id="UP000053593"/>
    </source>
</evidence>
<evidence type="ECO:0008006" key="3">
    <source>
        <dbReference type="Google" id="ProtNLM"/>
    </source>
</evidence>
<protein>
    <recommendedName>
        <fullName evidence="3">CN hydrolase domain-containing protein</fullName>
    </recommendedName>
</protein>
<dbReference type="OrthoDB" id="3253832at2759"/>
<dbReference type="EMBL" id="KN834776">
    <property type="protein sequence ID" value="KIK60098.1"/>
    <property type="molecule type" value="Genomic_DNA"/>
</dbReference>
<evidence type="ECO:0000313" key="1">
    <source>
        <dbReference type="EMBL" id="KIK60098.1"/>
    </source>
</evidence>
<proteinExistence type="predicted"/>
<reference evidence="1 2" key="1">
    <citation type="submission" date="2014-04" db="EMBL/GenBank/DDBJ databases">
        <title>Evolutionary Origins and Diversification of the Mycorrhizal Mutualists.</title>
        <authorList>
            <consortium name="DOE Joint Genome Institute"/>
            <consortium name="Mycorrhizal Genomics Consortium"/>
            <person name="Kohler A."/>
            <person name="Kuo A."/>
            <person name="Nagy L.G."/>
            <person name="Floudas D."/>
            <person name="Copeland A."/>
            <person name="Barry K.W."/>
            <person name="Cichocki N."/>
            <person name="Veneault-Fourrey C."/>
            <person name="LaButti K."/>
            <person name="Lindquist E.A."/>
            <person name="Lipzen A."/>
            <person name="Lundell T."/>
            <person name="Morin E."/>
            <person name="Murat C."/>
            <person name="Riley R."/>
            <person name="Ohm R."/>
            <person name="Sun H."/>
            <person name="Tunlid A."/>
            <person name="Henrissat B."/>
            <person name="Grigoriev I.V."/>
            <person name="Hibbett D.S."/>
            <person name="Martin F."/>
        </authorList>
    </citation>
    <scope>NUCLEOTIDE SEQUENCE [LARGE SCALE GENOMIC DNA]</scope>
    <source>
        <strain evidence="1 2">FD-317 M1</strain>
    </source>
</reference>